<dbReference type="GO" id="GO:0004222">
    <property type="term" value="F:metalloendopeptidase activity"/>
    <property type="evidence" value="ECO:0007669"/>
    <property type="project" value="InterPro"/>
</dbReference>
<reference evidence="5" key="1">
    <citation type="submission" date="2018-04" db="EMBL/GenBank/DDBJ databases">
        <title>Transcriptome of Schizaphis graminum biotype I.</title>
        <authorList>
            <person name="Scully E.D."/>
            <person name="Geib S.M."/>
            <person name="Palmer N.A."/>
            <person name="Koch K."/>
            <person name="Bradshaw J."/>
            <person name="Heng-Moss T."/>
            <person name="Sarath G."/>
        </authorList>
    </citation>
    <scope>NUCLEOTIDE SEQUENCE</scope>
</reference>
<evidence type="ECO:0000256" key="2">
    <source>
        <dbReference type="ARBA" id="ARBA00007357"/>
    </source>
</evidence>
<evidence type="ECO:0000256" key="1">
    <source>
        <dbReference type="ARBA" id="ARBA00004401"/>
    </source>
</evidence>
<dbReference type="InterPro" id="IPR000718">
    <property type="entry name" value="Peptidase_M13"/>
</dbReference>
<sequence length="174" mass="19888">MSDDEDLPTSKLKNDGLKDPEEGYSKSFKNKMESRRTFYIVLTLLIFIFAVLIIAVFGLSFAYLTKTEDQNKRICTTEDCLRSATSLVESMNKSVNPCEDFYQFACGNFAKSHKIPKTAVSNDRFAEVHAAMLVLIRDFMEKEDNDDDPYSVSQSRLLYRSCMATGVLVYYTMK</sequence>
<dbReference type="InterPro" id="IPR008753">
    <property type="entry name" value="Peptidase_M13_N"/>
</dbReference>
<evidence type="ECO:0000256" key="3">
    <source>
        <dbReference type="SAM" id="Phobius"/>
    </source>
</evidence>
<dbReference type="PANTHER" id="PTHR11733:SF133">
    <property type="entry name" value="PHOSPHATE-REGULATING NEUTRAL ENDOPEPTIDASE PHEX"/>
    <property type="match status" value="1"/>
</dbReference>
<dbReference type="EMBL" id="GGMR01001599">
    <property type="protein sequence ID" value="MBY14218.1"/>
    <property type="molecule type" value="Transcribed_RNA"/>
</dbReference>
<dbReference type="Pfam" id="PF05649">
    <property type="entry name" value="Peptidase_M13_N"/>
    <property type="match status" value="1"/>
</dbReference>
<feature type="domain" description="Peptidase M13 N-terminal" evidence="4">
    <location>
        <begin position="97"/>
        <end position="165"/>
    </location>
</feature>
<accession>A0A2S2NAT9</accession>
<dbReference type="AlphaFoldDB" id="A0A2S2NAT9"/>
<gene>
    <name evidence="5" type="primary">Mmel1_0</name>
    <name evidence="5" type="ORF">g.41796</name>
</gene>
<dbReference type="InterPro" id="IPR024079">
    <property type="entry name" value="MetalloPept_cat_dom_sf"/>
</dbReference>
<dbReference type="GO" id="GO:0016485">
    <property type="term" value="P:protein processing"/>
    <property type="evidence" value="ECO:0007669"/>
    <property type="project" value="TreeGrafter"/>
</dbReference>
<feature type="transmembrane region" description="Helical" evidence="3">
    <location>
        <begin position="38"/>
        <end position="64"/>
    </location>
</feature>
<protein>
    <submittedName>
        <fullName evidence="5">Membrane metallo-endopeptidase-like 1</fullName>
    </submittedName>
</protein>
<comment type="similarity">
    <text evidence="2">Belongs to the peptidase M13 family.</text>
</comment>
<dbReference type="SUPFAM" id="SSF55486">
    <property type="entry name" value="Metalloproteases ('zincins'), catalytic domain"/>
    <property type="match status" value="1"/>
</dbReference>
<organism evidence="5">
    <name type="scientific">Schizaphis graminum</name>
    <name type="common">Green bug aphid</name>
    <dbReference type="NCBI Taxonomy" id="13262"/>
    <lineage>
        <taxon>Eukaryota</taxon>
        <taxon>Metazoa</taxon>
        <taxon>Ecdysozoa</taxon>
        <taxon>Arthropoda</taxon>
        <taxon>Hexapoda</taxon>
        <taxon>Insecta</taxon>
        <taxon>Pterygota</taxon>
        <taxon>Neoptera</taxon>
        <taxon>Paraneoptera</taxon>
        <taxon>Hemiptera</taxon>
        <taxon>Sternorrhyncha</taxon>
        <taxon>Aphidomorpha</taxon>
        <taxon>Aphidoidea</taxon>
        <taxon>Aphididae</taxon>
        <taxon>Aphidini</taxon>
        <taxon>Schizaphis</taxon>
    </lineage>
</organism>
<keyword evidence="3" id="KW-0472">Membrane</keyword>
<keyword evidence="3" id="KW-0812">Transmembrane</keyword>
<name>A0A2S2NAT9_SCHGA</name>
<dbReference type="GO" id="GO:0005886">
    <property type="term" value="C:plasma membrane"/>
    <property type="evidence" value="ECO:0007669"/>
    <property type="project" value="UniProtKB-SubCell"/>
</dbReference>
<evidence type="ECO:0000313" key="5">
    <source>
        <dbReference type="EMBL" id="MBY14218.1"/>
    </source>
</evidence>
<dbReference type="PROSITE" id="PS51885">
    <property type="entry name" value="NEPRILYSIN"/>
    <property type="match status" value="1"/>
</dbReference>
<dbReference type="Gene3D" id="3.40.390.10">
    <property type="entry name" value="Collagenase (Catalytic Domain)"/>
    <property type="match status" value="1"/>
</dbReference>
<keyword evidence="3" id="KW-1133">Transmembrane helix</keyword>
<proteinExistence type="inferred from homology"/>
<evidence type="ECO:0000259" key="4">
    <source>
        <dbReference type="Pfam" id="PF05649"/>
    </source>
</evidence>
<comment type="subcellular location">
    <subcellularLocation>
        <location evidence="1">Cell membrane</location>
        <topology evidence="1">Single-pass type II membrane protein</topology>
    </subcellularLocation>
</comment>
<dbReference type="PANTHER" id="PTHR11733">
    <property type="entry name" value="ZINC METALLOPROTEASE FAMILY M13 NEPRILYSIN-RELATED"/>
    <property type="match status" value="1"/>
</dbReference>